<comment type="caution">
    <text evidence="3">The sequence shown here is derived from an EMBL/GenBank/DDBJ whole genome shotgun (WGS) entry which is preliminary data.</text>
</comment>
<dbReference type="Gene3D" id="3.40.50.300">
    <property type="entry name" value="P-loop containing nucleotide triphosphate hydrolases"/>
    <property type="match status" value="1"/>
</dbReference>
<keyword evidence="1" id="KW-0378">Hydrolase</keyword>
<protein>
    <recommendedName>
        <fullName evidence="1">ATP-dependent DNA helicase</fullName>
        <ecNumber evidence="1">5.6.2.3</ecNumber>
    </recommendedName>
</protein>
<dbReference type="PANTHER" id="PTHR10492">
    <property type="match status" value="1"/>
</dbReference>
<proteinExistence type="inferred from homology"/>
<dbReference type="GO" id="GO:0016787">
    <property type="term" value="F:hydrolase activity"/>
    <property type="evidence" value="ECO:0007669"/>
    <property type="project" value="UniProtKB-KW"/>
</dbReference>
<dbReference type="Pfam" id="PF05970">
    <property type="entry name" value="PIF1"/>
    <property type="match status" value="1"/>
</dbReference>
<dbReference type="GO" id="GO:0006281">
    <property type="term" value="P:DNA repair"/>
    <property type="evidence" value="ECO:0007669"/>
    <property type="project" value="UniProtKB-KW"/>
</dbReference>
<keyword evidence="1" id="KW-0234">DNA repair</keyword>
<keyword evidence="1" id="KW-0227">DNA damage</keyword>
<comment type="cofactor">
    <cofactor evidence="1">
        <name>Mg(2+)</name>
        <dbReference type="ChEBI" id="CHEBI:18420"/>
    </cofactor>
</comment>
<keyword evidence="1" id="KW-0233">DNA recombination</keyword>
<dbReference type="GO" id="GO:0000723">
    <property type="term" value="P:telomere maintenance"/>
    <property type="evidence" value="ECO:0007669"/>
    <property type="project" value="InterPro"/>
</dbReference>
<dbReference type="EMBL" id="CAJVQA010000889">
    <property type="protein sequence ID" value="CAG8494564.1"/>
    <property type="molecule type" value="Genomic_DNA"/>
</dbReference>
<dbReference type="OrthoDB" id="2444842at2759"/>
<organism evidence="3 4">
    <name type="scientific">Cetraspora pellucida</name>
    <dbReference type="NCBI Taxonomy" id="1433469"/>
    <lineage>
        <taxon>Eukaryota</taxon>
        <taxon>Fungi</taxon>
        <taxon>Fungi incertae sedis</taxon>
        <taxon>Mucoromycota</taxon>
        <taxon>Glomeromycotina</taxon>
        <taxon>Glomeromycetes</taxon>
        <taxon>Diversisporales</taxon>
        <taxon>Gigasporaceae</taxon>
        <taxon>Cetraspora</taxon>
    </lineage>
</organism>
<dbReference type="PANTHER" id="PTHR10492:SF95">
    <property type="entry name" value="HELITRON HELICASE-LIKE DOMAIN-CONTAINING PROTEIN"/>
    <property type="match status" value="1"/>
</dbReference>
<gene>
    <name evidence="3" type="ORF">CPELLU_LOCUS2147</name>
</gene>
<keyword evidence="1" id="KW-0347">Helicase</keyword>
<dbReference type="InterPro" id="IPR010285">
    <property type="entry name" value="DNA_helicase_pif1-like_DEAD"/>
</dbReference>
<evidence type="ECO:0000256" key="1">
    <source>
        <dbReference type="RuleBase" id="RU363044"/>
    </source>
</evidence>
<dbReference type="EC" id="5.6.2.3" evidence="1"/>
<dbReference type="GO" id="GO:0043139">
    <property type="term" value="F:5'-3' DNA helicase activity"/>
    <property type="evidence" value="ECO:0007669"/>
    <property type="project" value="UniProtKB-EC"/>
</dbReference>
<sequence length="212" mass="23950">MSLTIFINEHAGRGKTFLVNTICTIVRSLKKIILPCATTGLAALNYDGVHIAHSLFLIFWDELPMAQKGNIEAVDLLLQEICNQNIPFGGKVFIGIGDFRQVAPIVPHAEKTAIILESIKSSSIWKTFKIYDLQQPIHDALDPEYYKLMDNIRDRINREKVSLELLNTTHKLDEIIEFVFPKNVLNNPIVCLQQAILCLLNIEVDSINNIVL</sequence>
<accession>A0A9N8ZEN9</accession>
<evidence type="ECO:0000313" key="4">
    <source>
        <dbReference type="Proteomes" id="UP000789759"/>
    </source>
</evidence>
<name>A0A9N8ZEN9_9GLOM</name>
<comment type="catalytic activity">
    <reaction evidence="1">
        <text>ATP + H2O = ADP + phosphate + H(+)</text>
        <dbReference type="Rhea" id="RHEA:13065"/>
        <dbReference type="ChEBI" id="CHEBI:15377"/>
        <dbReference type="ChEBI" id="CHEBI:15378"/>
        <dbReference type="ChEBI" id="CHEBI:30616"/>
        <dbReference type="ChEBI" id="CHEBI:43474"/>
        <dbReference type="ChEBI" id="CHEBI:456216"/>
        <dbReference type="EC" id="5.6.2.3"/>
    </reaction>
</comment>
<dbReference type="Proteomes" id="UP000789759">
    <property type="component" value="Unassembled WGS sequence"/>
</dbReference>
<dbReference type="GO" id="GO:0005524">
    <property type="term" value="F:ATP binding"/>
    <property type="evidence" value="ECO:0007669"/>
    <property type="project" value="UniProtKB-KW"/>
</dbReference>
<dbReference type="AlphaFoldDB" id="A0A9N8ZEN9"/>
<feature type="domain" description="DNA helicase Pif1-like DEAD-box helicase" evidence="2">
    <location>
        <begin position="57"/>
        <end position="136"/>
    </location>
</feature>
<keyword evidence="1" id="KW-0547">Nucleotide-binding</keyword>
<reference evidence="3" key="1">
    <citation type="submission" date="2021-06" db="EMBL/GenBank/DDBJ databases">
        <authorList>
            <person name="Kallberg Y."/>
            <person name="Tangrot J."/>
            <person name="Rosling A."/>
        </authorList>
    </citation>
    <scope>NUCLEOTIDE SEQUENCE</scope>
    <source>
        <strain evidence="3">FL966</strain>
    </source>
</reference>
<dbReference type="GO" id="GO:0006310">
    <property type="term" value="P:DNA recombination"/>
    <property type="evidence" value="ECO:0007669"/>
    <property type="project" value="UniProtKB-KW"/>
</dbReference>
<keyword evidence="1" id="KW-0067">ATP-binding</keyword>
<comment type="similarity">
    <text evidence="1">Belongs to the helicase family.</text>
</comment>
<evidence type="ECO:0000313" key="3">
    <source>
        <dbReference type="EMBL" id="CAG8494564.1"/>
    </source>
</evidence>
<dbReference type="InterPro" id="IPR027417">
    <property type="entry name" value="P-loop_NTPase"/>
</dbReference>
<keyword evidence="4" id="KW-1185">Reference proteome</keyword>
<evidence type="ECO:0000259" key="2">
    <source>
        <dbReference type="Pfam" id="PF05970"/>
    </source>
</evidence>